<dbReference type="EMBL" id="VNHM01000006">
    <property type="protein sequence ID" value="TYO96023.1"/>
    <property type="molecule type" value="Genomic_DNA"/>
</dbReference>
<evidence type="ECO:0000256" key="5">
    <source>
        <dbReference type="ARBA" id="ARBA00023141"/>
    </source>
</evidence>
<evidence type="ECO:0000256" key="6">
    <source>
        <dbReference type="ARBA" id="ARBA00023239"/>
    </source>
</evidence>
<evidence type="ECO:0000256" key="3">
    <source>
        <dbReference type="ARBA" id="ARBA00022605"/>
    </source>
</evidence>
<dbReference type="RefSeq" id="WP_166511434.1">
    <property type="nucleotide sequence ID" value="NZ_VNHM01000006.1"/>
</dbReference>
<name>A0A5S4ZTD2_9FIRM</name>
<evidence type="ECO:0000313" key="9">
    <source>
        <dbReference type="Proteomes" id="UP000323166"/>
    </source>
</evidence>
<evidence type="ECO:0000313" key="8">
    <source>
        <dbReference type="EMBL" id="TYO96023.1"/>
    </source>
</evidence>
<dbReference type="Gene3D" id="3.20.20.70">
    <property type="entry name" value="Aldolase class I"/>
    <property type="match status" value="1"/>
</dbReference>
<dbReference type="InterPro" id="IPR013785">
    <property type="entry name" value="Aldolase_TIM"/>
</dbReference>
<keyword evidence="5" id="KW-0057">Aromatic amino acid biosynthesis</keyword>
<sequence length="76" mass="7915">MTMPLPLPLAVGFGIAHPRQAAGVARYCDAVVVGSALVNIIARHAGEPGMVEAVSRRVRDLKKALTGVEVNQIAAL</sequence>
<evidence type="ECO:0000256" key="7">
    <source>
        <dbReference type="ARBA" id="ARBA00049047"/>
    </source>
</evidence>
<dbReference type="SUPFAM" id="SSF51366">
    <property type="entry name" value="Ribulose-phoshate binding barrel"/>
    <property type="match status" value="1"/>
</dbReference>
<comment type="catalytic activity">
    <reaction evidence="7">
        <text>(1S,2R)-1-C-(indol-3-yl)glycerol 3-phosphate + L-serine = D-glyceraldehyde 3-phosphate + L-tryptophan + H2O</text>
        <dbReference type="Rhea" id="RHEA:10532"/>
        <dbReference type="ChEBI" id="CHEBI:15377"/>
        <dbReference type="ChEBI" id="CHEBI:33384"/>
        <dbReference type="ChEBI" id="CHEBI:57912"/>
        <dbReference type="ChEBI" id="CHEBI:58866"/>
        <dbReference type="ChEBI" id="CHEBI:59776"/>
        <dbReference type="EC" id="4.2.1.20"/>
    </reaction>
</comment>
<dbReference type="EC" id="4.2.1.20" evidence="2"/>
<keyword evidence="4" id="KW-0822">Tryptophan biosynthesis</keyword>
<keyword evidence="9" id="KW-1185">Reference proteome</keyword>
<dbReference type="Proteomes" id="UP000323166">
    <property type="component" value="Unassembled WGS sequence"/>
</dbReference>
<reference evidence="8 9" key="1">
    <citation type="submission" date="2019-07" db="EMBL/GenBank/DDBJ databases">
        <title>Genomic Encyclopedia of Type Strains, Phase I: the one thousand microbial genomes (KMG-I) project.</title>
        <authorList>
            <person name="Kyrpides N."/>
        </authorList>
    </citation>
    <scope>NUCLEOTIDE SEQUENCE [LARGE SCALE GENOMIC DNA]</scope>
    <source>
        <strain evidence="8 9">DSM 6562</strain>
    </source>
</reference>
<dbReference type="AlphaFoldDB" id="A0A5S4ZTD2"/>
<evidence type="ECO:0000256" key="2">
    <source>
        <dbReference type="ARBA" id="ARBA00012043"/>
    </source>
</evidence>
<dbReference type="GO" id="GO:0004834">
    <property type="term" value="F:tryptophan synthase activity"/>
    <property type="evidence" value="ECO:0007669"/>
    <property type="project" value="UniProtKB-EC"/>
</dbReference>
<evidence type="ECO:0000256" key="1">
    <source>
        <dbReference type="ARBA" id="ARBA00004733"/>
    </source>
</evidence>
<protein>
    <recommendedName>
        <fullName evidence="2">tryptophan synthase</fullName>
        <ecNumber evidence="2">4.2.1.20</ecNumber>
    </recommendedName>
</protein>
<evidence type="ECO:0000256" key="4">
    <source>
        <dbReference type="ARBA" id="ARBA00022822"/>
    </source>
</evidence>
<accession>A0A5S4ZTD2</accession>
<dbReference type="Pfam" id="PF00290">
    <property type="entry name" value="Trp_syntA"/>
    <property type="match status" value="1"/>
</dbReference>
<dbReference type="InterPro" id="IPR011060">
    <property type="entry name" value="RibuloseP-bd_barrel"/>
</dbReference>
<dbReference type="InterPro" id="IPR002028">
    <property type="entry name" value="Trp_synthase_suA"/>
</dbReference>
<gene>
    <name evidence="8" type="ORF">LX24_01414</name>
</gene>
<keyword evidence="6" id="KW-0456">Lyase</keyword>
<dbReference type="UniPathway" id="UPA00035">
    <property type="reaction ID" value="UER00044"/>
</dbReference>
<keyword evidence="3" id="KW-0028">Amino-acid biosynthesis</keyword>
<organism evidence="8 9">
    <name type="scientific">Desulfallas thermosapovorans DSM 6562</name>
    <dbReference type="NCBI Taxonomy" id="1121431"/>
    <lineage>
        <taxon>Bacteria</taxon>
        <taxon>Bacillati</taxon>
        <taxon>Bacillota</taxon>
        <taxon>Clostridia</taxon>
        <taxon>Eubacteriales</taxon>
        <taxon>Desulfallaceae</taxon>
        <taxon>Desulfallas</taxon>
    </lineage>
</organism>
<proteinExistence type="predicted"/>
<comment type="caution">
    <text evidence="8">The sequence shown here is derived from an EMBL/GenBank/DDBJ whole genome shotgun (WGS) entry which is preliminary data.</text>
</comment>
<comment type="pathway">
    <text evidence="1">Amino-acid biosynthesis; L-tryptophan biosynthesis; L-tryptophan from chorismate: step 5/5.</text>
</comment>